<dbReference type="PANTHER" id="PTHR31009">
    <property type="entry name" value="S-ADENOSYL-L-METHIONINE:CARBOXYL METHYLTRANSFERASE FAMILY PROTEIN"/>
    <property type="match status" value="1"/>
</dbReference>
<dbReference type="GO" id="GO:0008168">
    <property type="term" value="F:methyltransferase activity"/>
    <property type="evidence" value="ECO:0007669"/>
    <property type="project" value="InterPro"/>
</dbReference>
<dbReference type="EMBL" id="JAAALK010000081">
    <property type="protein sequence ID" value="KAG8089674.1"/>
    <property type="molecule type" value="Genomic_DNA"/>
</dbReference>
<dbReference type="Proteomes" id="UP000729402">
    <property type="component" value="Unassembled WGS sequence"/>
</dbReference>
<proteinExistence type="predicted"/>
<reference evidence="1" key="2">
    <citation type="submission" date="2021-02" db="EMBL/GenBank/DDBJ databases">
        <authorList>
            <person name="Kimball J.A."/>
            <person name="Haas M.W."/>
            <person name="Macchietto M."/>
            <person name="Kono T."/>
            <person name="Duquette J."/>
            <person name="Shao M."/>
        </authorList>
    </citation>
    <scope>NUCLEOTIDE SEQUENCE</scope>
    <source>
        <tissue evidence="1">Fresh leaf tissue</tissue>
    </source>
</reference>
<organism evidence="1 2">
    <name type="scientific">Zizania palustris</name>
    <name type="common">Northern wild rice</name>
    <dbReference type="NCBI Taxonomy" id="103762"/>
    <lineage>
        <taxon>Eukaryota</taxon>
        <taxon>Viridiplantae</taxon>
        <taxon>Streptophyta</taxon>
        <taxon>Embryophyta</taxon>
        <taxon>Tracheophyta</taxon>
        <taxon>Spermatophyta</taxon>
        <taxon>Magnoliopsida</taxon>
        <taxon>Liliopsida</taxon>
        <taxon>Poales</taxon>
        <taxon>Poaceae</taxon>
        <taxon>BOP clade</taxon>
        <taxon>Oryzoideae</taxon>
        <taxon>Oryzeae</taxon>
        <taxon>Zizaniinae</taxon>
        <taxon>Zizania</taxon>
    </lineage>
</organism>
<keyword evidence="2" id="KW-1185">Reference proteome</keyword>
<dbReference type="Pfam" id="PF03492">
    <property type="entry name" value="Methyltransf_7"/>
    <property type="match status" value="1"/>
</dbReference>
<accession>A0A8J5WI16</accession>
<evidence type="ECO:0000313" key="2">
    <source>
        <dbReference type="Proteomes" id="UP000729402"/>
    </source>
</evidence>
<dbReference type="AlphaFoldDB" id="A0A8J5WI16"/>
<sequence length="103" mass="11343">MFQVYKLFAILEKAIRGVCTDLHPQSMVIADLGCASTPNTLLFVSEAITTVCENTSNDSTVEASSMEVQFFLNDLPNNNFNYIFQSLEKSNLLATDLPGGEED</sequence>
<protein>
    <submittedName>
        <fullName evidence="1">Uncharacterized protein</fullName>
    </submittedName>
</protein>
<name>A0A8J5WI16_ZIZPA</name>
<dbReference type="InterPro" id="IPR005299">
    <property type="entry name" value="MeTrfase_7"/>
</dbReference>
<evidence type="ECO:0000313" key="1">
    <source>
        <dbReference type="EMBL" id="KAG8089674.1"/>
    </source>
</evidence>
<reference evidence="1" key="1">
    <citation type="journal article" date="2021" name="bioRxiv">
        <title>Whole Genome Assembly and Annotation of Northern Wild Rice, Zizania palustris L., Supports a Whole Genome Duplication in the Zizania Genus.</title>
        <authorList>
            <person name="Haas M."/>
            <person name="Kono T."/>
            <person name="Macchietto M."/>
            <person name="Millas R."/>
            <person name="McGilp L."/>
            <person name="Shao M."/>
            <person name="Duquette J."/>
            <person name="Hirsch C.N."/>
            <person name="Kimball J."/>
        </authorList>
    </citation>
    <scope>NUCLEOTIDE SEQUENCE</scope>
    <source>
        <tissue evidence="1">Fresh leaf tissue</tissue>
    </source>
</reference>
<gene>
    <name evidence="1" type="ORF">GUJ93_ZPchr0011g28806</name>
</gene>
<comment type="caution">
    <text evidence="1">The sequence shown here is derived from an EMBL/GenBank/DDBJ whole genome shotgun (WGS) entry which is preliminary data.</text>
</comment>
<dbReference type="OrthoDB" id="783690at2759"/>